<keyword evidence="2" id="KW-1185">Reference proteome</keyword>
<gene>
    <name evidence="1" type="ORF">PAC_16999</name>
</gene>
<dbReference type="OrthoDB" id="437457at2759"/>
<sequence length="269" mass="30398">MSRREHDTEQELFAHNVWADHIIWSLTSNQNLRIKFLNCLAEPLSPTKRWHHVTATALREKSDFVKVDLARNSGYVEEDSYLAEVQAFKATQGKEGTAPEESGSDCHGFLQSTVTFNANRVDKWSRDANEAFHRAQYLELVSKPEELDLQKVCNCESPCIPSCWADTHAALRDLQALATLFRPPRIQDARHKVVLLAGKCTGSPGTWSVLSGLLNEDKAGKLLRALRFLARPITTIRLLAQIARILPHFRTIKFCCLPPPRPTQIAKTF</sequence>
<dbReference type="EMBL" id="FJOG01000041">
    <property type="protein sequence ID" value="CZR67100.1"/>
    <property type="molecule type" value="Genomic_DNA"/>
</dbReference>
<dbReference type="AlphaFoldDB" id="A0A1L7XPY6"/>
<name>A0A1L7XPY6_9HELO</name>
<proteinExistence type="predicted"/>
<evidence type="ECO:0000313" key="2">
    <source>
        <dbReference type="Proteomes" id="UP000184330"/>
    </source>
</evidence>
<accession>A0A1L7XPY6</accession>
<dbReference type="Proteomes" id="UP000184330">
    <property type="component" value="Unassembled WGS sequence"/>
</dbReference>
<reference evidence="1 2" key="1">
    <citation type="submission" date="2016-03" db="EMBL/GenBank/DDBJ databases">
        <authorList>
            <person name="Ploux O."/>
        </authorList>
    </citation>
    <scope>NUCLEOTIDE SEQUENCE [LARGE SCALE GENOMIC DNA]</scope>
    <source>
        <strain evidence="1 2">UAMH 11012</strain>
    </source>
</reference>
<organism evidence="1 2">
    <name type="scientific">Phialocephala subalpina</name>
    <dbReference type="NCBI Taxonomy" id="576137"/>
    <lineage>
        <taxon>Eukaryota</taxon>
        <taxon>Fungi</taxon>
        <taxon>Dikarya</taxon>
        <taxon>Ascomycota</taxon>
        <taxon>Pezizomycotina</taxon>
        <taxon>Leotiomycetes</taxon>
        <taxon>Helotiales</taxon>
        <taxon>Mollisiaceae</taxon>
        <taxon>Phialocephala</taxon>
        <taxon>Phialocephala fortinii species complex</taxon>
    </lineage>
</organism>
<evidence type="ECO:0000313" key="1">
    <source>
        <dbReference type="EMBL" id="CZR67100.1"/>
    </source>
</evidence>
<protein>
    <submittedName>
        <fullName evidence="1">Uncharacterized protein</fullName>
    </submittedName>
</protein>